<keyword evidence="2" id="KW-0812">Transmembrane</keyword>
<organism evidence="3 4">
    <name type="scientific">Trypanosoma rangeli</name>
    <dbReference type="NCBI Taxonomy" id="5698"/>
    <lineage>
        <taxon>Eukaryota</taxon>
        <taxon>Discoba</taxon>
        <taxon>Euglenozoa</taxon>
        <taxon>Kinetoplastea</taxon>
        <taxon>Metakinetoplastina</taxon>
        <taxon>Trypanosomatida</taxon>
        <taxon>Trypanosomatidae</taxon>
        <taxon>Trypanosoma</taxon>
        <taxon>Herpetosoma</taxon>
    </lineage>
</organism>
<dbReference type="Proteomes" id="UP000283634">
    <property type="component" value="Unassembled WGS sequence"/>
</dbReference>
<evidence type="ECO:0000256" key="1">
    <source>
        <dbReference type="SAM" id="MobiDB-lite"/>
    </source>
</evidence>
<dbReference type="RefSeq" id="XP_029241856.1">
    <property type="nucleotide sequence ID" value="XM_029378344.1"/>
</dbReference>
<feature type="region of interest" description="Disordered" evidence="1">
    <location>
        <begin position="309"/>
        <end position="334"/>
    </location>
</feature>
<dbReference type="EMBL" id="MKGL01000025">
    <property type="protein sequence ID" value="RNF10908.1"/>
    <property type="molecule type" value="Genomic_DNA"/>
</dbReference>
<feature type="transmembrane region" description="Helical" evidence="2">
    <location>
        <begin position="455"/>
        <end position="478"/>
    </location>
</feature>
<dbReference type="AlphaFoldDB" id="A0A422NZM2"/>
<reference evidence="3 4" key="1">
    <citation type="journal article" date="2018" name="BMC Genomics">
        <title>Genomic comparison of Trypanosoma conorhini and Trypanosoma rangeli to Trypanosoma cruzi strains of high and low virulence.</title>
        <authorList>
            <person name="Bradwell K.R."/>
            <person name="Koparde V.N."/>
            <person name="Matveyev A.V."/>
            <person name="Serrano M.G."/>
            <person name="Alves J.M."/>
            <person name="Parikh H."/>
            <person name="Huang B."/>
            <person name="Lee V."/>
            <person name="Espinosa-Alvarez O."/>
            <person name="Ortiz P.A."/>
            <person name="Costa-Martins A.G."/>
            <person name="Teixeira M.M."/>
            <person name="Buck G.A."/>
        </authorList>
    </citation>
    <scope>NUCLEOTIDE SEQUENCE [LARGE SCALE GENOMIC DNA]</scope>
    <source>
        <strain evidence="3 4">AM80</strain>
    </source>
</reference>
<keyword evidence="2" id="KW-1133">Transmembrane helix</keyword>
<dbReference type="GeneID" id="40325225"/>
<sequence length="517" mass="56702">MSATPLATPNVYREIFFAGFPQQAAYHAAYVKGFFAHYGEVQDLVFDANRGMGSVTFSNGEVAVACYLAVNLTLLPPPAERGASNVHGEDNNCLIVMEFAQCAPCVNPCLLLNGELSRHLMRHRAQAPVANHVVMTWHETTEASTRTTAKRRLVREGPHFPVTDAATATAGNVTRAMNNIHEAVWSLLRPEKRLTADGAAVTVLDLWWGYYQRYMLHKTEPAQHRIKDPYFAFAHKATVAQEVQRALKLSQTGGSGDAQEAMRVVNRLTCDDVYHSVCNYLCMKLRFRNDPSWASLARDVAAAGGAVAKGNYKGDAEPNSGGTKEEDGDVADADEEVETAEAVKALLRLPILQTAANLIDNVRFLHKVRCGEITVGNKPGRPREGADDDTWMGYPASARQEERSFCMEVLTALDGFSPTGTAVSLMAICEDPHTFQCVEGHIGWCELHGKKRSTWWVTCQAMLVVVLIFLVVGCVIYVTTTWLGVTGVVGNTTRAVPSRFGMHSPTEANVNIRFAEL</sequence>
<dbReference type="InterPro" id="IPR035979">
    <property type="entry name" value="RBD_domain_sf"/>
</dbReference>
<comment type="caution">
    <text evidence="3">The sequence shown here is derived from an EMBL/GenBank/DDBJ whole genome shotgun (WGS) entry which is preliminary data.</text>
</comment>
<evidence type="ECO:0000313" key="4">
    <source>
        <dbReference type="Proteomes" id="UP000283634"/>
    </source>
</evidence>
<name>A0A422NZM2_TRYRA</name>
<evidence type="ECO:0000256" key="2">
    <source>
        <dbReference type="SAM" id="Phobius"/>
    </source>
</evidence>
<dbReference type="SUPFAM" id="SSF54928">
    <property type="entry name" value="RNA-binding domain, RBD"/>
    <property type="match status" value="1"/>
</dbReference>
<evidence type="ECO:0008006" key="5">
    <source>
        <dbReference type="Google" id="ProtNLM"/>
    </source>
</evidence>
<evidence type="ECO:0000313" key="3">
    <source>
        <dbReference type="EMBL" id="RNF10908.1"/>
    </source>
</evidence>
<keyword evidence="4" id="KW-1185">Reference proteome</keyword>
<gene>
    <name evidence="3" type="ORF">TraAM80_01292</name>
</gene>
<proteinExistence type="predicted"/>
<keyword evidence="2" id="KW-0472">Membrane</keyword>
<protein>
    <recommendedName>
        <fullName evidence="5">RRM domain-containing protein</fullName>
    </recommendedName>
</protein>
<dbReference type="OrthoDB" id="260309at2759"/>
<dbReference type="GO" id="GO:0003676">
    <property type="term" value="F:nucleic acid binding"/>
    <property type="evidence" value="ECO:0007669"/>
    <property type="project" value="InterPro"/>
</dbReference>
<accession>A0A422NZM2</accession>
<dbReference type="OMA" id="GHIGYEE"/>